<dbReference type="SUPFAM" id="SSF102588">
    <property type="entry name" value="LmbE-like"/>
    <property type="match status" value="1"/>
</dbReference>
<accession>A0A371J5J5</accession>
<reference evidence="2 3" key="1">
    <citation type="journal article" date="2017" name="Genome Announc.">
        <title>Draft Genome Sequence of Romboutsia weinsteinii sp. nov. Strain CCRI-19649(T) Isolated from Surface Water.</title>
        <authorList>
            <person name="Maheux A.F."/>
            <person name="Boudreau D.K."/>
            <person name="Berube E."/>
            <person name="Boissinot M."/>
            <person name="Cantin P."/>
            <person name="Raymond F."/>
            <person name="Corbeil J."/>
            <person name="Omar R.F."/>
            <person name="Bergeron M.G."/>
        </authorList>
    </citation>
    <scope>NUCLEOTIDE SEQUENCE [LARGE SCALE GENOMIC DNA]</scope>
    <source>
        <strain evidence="2 3">CCRI-19649</strain>
    </source>
</reference>
<dbReference type="AlphaFoldDB" id="A0A371J5J5"/>
<dbReference type="EMBL" id="NOJY02000009">
    <property type="protein sequence ID" value="RDY28061.1"/>
    <property type="molecule type" value="Genomic_DNA"/>
</dbReference>
<keyword evidence="1" id="KW-0812">Transmembrane</keyword>
<dbReference type="Proteomes" id="UP000215694">
    <property type="component" value="Unassembled WGS sequence"/>
</dbReference>
<sequence length="346" mass="39822">MKKKRHKNIILIIFIITVSMVFIFFAIDKKVLAEITLEYKLSQLDLTTPNEVLENKLQILNELNNIQSSGELKFTKSNVIFYIPHQDDEILFFSSAIINAVNSVGKENVHIILVSDGTQARYKEKISDKLDEYSKNQGLYSENSEKQLEIRNNIFSQSRTNEFYEAVSFLGIDKNNIITLGYPDGNLPNYLFEIEEIIKNINNQYNGDITHVTYSPFLDSHEDHKTLGRALLNTYMDLDVKDVYFVVKDFFDSSIPIEQLITSTVNSKPDIEKIKKGIESYSIFDLDNGRFAIGLYSAKNLFDNLSQHISNGEVKVSLHGPITNLDRLTHEDGRIDWKKNKINCFR</sequence>
<dbReference type="PANTHER" id="PTHR12993:SF11">
    <property type="entry name" value="N-ACETYLGLUCOSAMINYL-PHOSPHATIDYLINOSITOL DE-N-ACETYLASE"/>
    <property type="match status" value="1"/>
</dbReference>
<protein>
    <submittedName>
        <fullName evidence="2">PIG-L family deacetylase</fullName>
    </submittedName>
</protein>
<dbReference type="PANTHER" id="PTHR12993">
    <property type="entry name" value="N-ACETYLGLUCOSAMINYL-PHOSPHATIDYLINOSITOL DE-N-ACETYLASE-RELATED"/>
    <property type="match status" value="1"/>
</dbReference>
<keyword evidence="1" id="KW-1133">Transmembrane helix</keyword>
<dbReference type="GO" id="GO:0000225">
    <property type="term" value="F:N-acetylglucosaminylphosphatidylinositol deacetylase activity"/>
    <property type="evidence" value="ECO:0007669"/>
    <property type="project" value="TreeGrafter"/>
</dbReference>
<dbReference type="InterPro" id="IPR024078">
    <property type="entry name" value="LmbE-like_dom_sf"/>
</dbReference>
<gene>
    <name evidence="2" type="ORF">CHL78_007095</name>
</gene>
<evidence type="ECO:0000313" key="2">
    <source>
        <dbReference type="EMBL" id="RDY28061.1"/>
    </source>
</evidence>
<dbReference type="Pfam" id="PF02585">
    <property type="entry name" value="PIG-L"/>
    <property type="match status" value="1"/>
</dbReference>
<proteinExistence type="predicted"/>
<dbReference type="Gene3D" id="3.40.50.10320">
    <property type="entry name" value="LmbE-like"/>
    <property type="match status" value="1"/>
</dbReference>
<dbReference type="InterPro" id="IPR003737">
    <property type="entry name" value="GlcNAc_PI_deacetylase-related"/>
</dbReference>
<feature type="transmembrane region" description="Helical" evidence="1">
    <location>
        <begin position="9"/>
        <end position="27"/>
    </location>
</feature>
<evidence type="ECO:0000313" key="3">
    <source>
        <dbReference type="Proteomes" id="UP000215694"/>
    </source>
</evidence>
<keyword evidence="3" id="KW-1185">Reference proteome</keyword>
<dbReference type="OrthoDB" id="1754135at2"/>
<comment type="caution">
    <text evidence="2">The sequence shown here is derived from an EMBL/GenBank/DDBJ whole genome shotgun (WGS) entry which is preliminary data.</text>
</comment>
<name>A0A371J5J5_9FIRM</name>
<keyword evidence="1" id="KW-0472">Membrane</keyword>
<organism evidence="2 3">
    <name type="scientific">Romboutsia weinsteinii</name>
    <dbReference type="NCBI Taxonomy" id="2020949"/>
    <lineage>
        <taxon>Bacteria</taxon>
        <taxon>Bacillati</taxon>
        <taxon>Bacillota</taxon>
        <taxon>Clostridia</taxon>
        <taxon>Peptostreptococcales</taxon>
        <taxon>Peptostreptococcaceae</taxon>
        <taxon>Romboutsia</taxon>
    </lineage>
</organism>
<dbReference type="RefSeq" id="WP_094366067.1">
    <property type="nucleotide sequence ID" value="NZ_NOJY02000009.1"/>
</dbReference>
<evidence type="ECO:0000256" key="1">
    <source>
        <dbReference type="SAM" id="Phobius"/>
    </source>
</evidence>